<reference evidence="2" key="2">
    <citation type="journal article" date="2013" name="PLoS Genet.">
        <title>Comparative genome structure, secondary metabolite, and effector coding capacity across Cochliobolus pathogens.</title>
        <authorList>
            <person name="Condon B.J."/>
            <person name="Leng Y."/>
            <person name="Wu D."/>
            <person name="Bushley K.E."/>
            <person name="Ohm R.A."/>
            <person name="Otillar R."/>
            <person name="Martin J."/>
            <person name="Schackwitz W."/>
            <person name="Grimwood J."/>
            <person name="MohdZainudin N."/>
            <person name="Xue C."/>
            <person name="Wang R."/>
            <person name="Manning V.A."/>
            <person name="Dhillon B."/>
            <person name="Tu Z.J."/>
            <person name="Steffenson B.J."/>
            <person name="Salamov A."/>
            <person name="Sun H."/>
            <person name="Lowry S."/>
            <person name="LaButti K."/>
            <person name="Han J."/>
            <person name="Copeland A."/>
            <person name="Lindquist E."/>
            <person name="Barry K."/>
            <person name="Schmutz J."/>
            <person name="Baker S.E."/>
            <person name="Ciuffetti L.M."/>
            <person name="Grigoriev I.V."/>
            <person name="Zhong S."/>
            <person name="Turgeon B.G."/>
        </authorList>
    </citation>
    <scope>NUCLEOTIDE SEQUENCE [LARGE SCALE GENOMIC DNA]</scope>
    <source>
        <strain evidence="2">C5 / ATCC 48332 / race O</strain>
    </source>
</reference>
<evidence type="ECO:0000313" key="1">
    <source>
        <dbReference type="EMBL" id="EMD94206.1"/>
    </source>
</evidence>
<organism evidence="1 2">
    <name type="scientific">Cochliobolus heterostrophus (strain C5 / ATCC 48332 / race O)</name>
    <name type="common">Southern corn leaf blight fungus</name>
    <name type="synonym">Bipolaris maydis</name>
    <dbReference type="NCBI Taxonomy" id="701091"/>
    <lineage>
        <taxon>Eukaryota</taxon>
        <taxon>Fungi</taxon>
        <taxon>Dikarya</taxon>
        <taxon>Ascomycota</taxon>
        <taxon>Pezizomycotina</taxon>
        <taxon>Dothideomycetes</taxon>
        <taxon>Pleosporomycetidae</taxon>
        <taxon>Pleosporales</taxon>
        <taxon>Pleosporineae</taxon>
        <taxon>Pleosporaceae</taxon>
        <taxon>Bipolaris</taxon>
    </lineage>
</organism>
<keyword evidence="2" id="KW-1185">Reference proteome</keyword>
<dbReference type="HOGENOM" id="CLU_950493_0_0_1"/>
<proteinExistence type="predicted"/>
<protein>
    <submittedName>
        <fullName evidence="1">Uncharacterized protein</fullName>
    </submittedName>
</protein>
<sequence length="243" mass="28434">MTTKSGTFEDNFARRMPLELKHMVFKWAVSNNVDNGGVTDIEVELAHDNKQSLKSPALDLLASLAQRYPADVYKEAAEYLTTRWFRWVFISHKEPHNSLLAAFYKQVPFDIRKRIKHIYLRKLRVTSLIHREKFPVNLDVGLDIFDYLLEIRIGGCALDFLIRQFREEPIVFSIYAAYSAAILPLKKLRRISNIDMRVVWDNHFNQDIDSATKVEEKEKLQELLFNFLREEIPAKSITSCVQK</sequence>
<evidence type="ECO:0000313" key="2">
    <source>
        <dbReference type="Proteomes" id="UP000016936"/>
    </source>
</evidence>
<name>M2UKQ7_COCH5</name>
<dbReference type="AlphaFoldDB" id="M2UKQ7"/>
<dbReference type="OMA" id="FRWVFIS"/>
<gene>
    <name evidence="1" type="ORF">COCHEDRAFT_1130586</name>
</gene>
<dbReference type="EMBL" id="KB445572">
    <property type="protein sequence ID" value="EMD94206.1"/>
    <property type="molecule type" value="Genomic_DNA"/>
</dbReference>
<accession>M2UKQ7</accession>
<dbReference type="OrthoDB" id="3692518at2759"/>
<dbReference type="Proteomes" id="UP000016936">
    <property type="component" value="Unassembled WGS sequence"/>
</dbReference>
<reference evidence="1 2" key="1">
    <citation type="journal article" date="2012" name="PLoS Pathog.">
        <title>Diverse lifestyles and strategies of plant pathogenesis encoded in the genomes of eighteen Dothideomycetes fungi.</title>
        <authorList>
            <person name="Ohm R.A."/>
            <person name="Feau N."/>
            <person name="Henrissat B."/>
            <person name="Schoch C.L."/>
            <person name="Horwitz B.A."/>
            <person name="Barry K.W."/>
            <person name="Condon B.J."/>
            <person name="Copeland A.C."/>
            <person name="Dhillon B."/>
            <person name="Glaser F."/>
            <person name="Hesse C.N."/>
            <person name="Kosti I."/>
            <person name="LaButti K."/>
            <person name="Lindquist E.A."/>
            <person name="Lucas S."/>
            <person name="Salamov A.A."/>
            <person name="Bradshaw R.E."/>
            <person name="Ciuffetti L."/>
            <person name="Hamelin R.C."/>
            <person name="Kema G.H.J."/>
            <person name="Lawrence C."/>
            <person name="Scott J.A."/>
            <person name="Spatafora J.W."/>
            <person name="Turgeon B.G."/>
            <person name="de Wit P.J.G.M."/>
            <person name="Zhong S."/>
            <person name="Goodwin S.B."/>
            <person name="Grigoriev I.V."/>
        </authorList>
    </citation>
    <scope>NUCLEOTIDE SEQUENCE [LARGE SCALE GENOMIC DNA]</scope>
    <source>
        <strain evidence="2">C5 / ATCC 48332 / race O</strain>
    </source>
</reference>